<proteinExistence type="inferred from homology"/>
<dbReference type="eggNOG" id="ENOG502S7HA">
    <property type="taxonomic scope" value="Eukaryota"/>
</dbReference>
<dbReference type="KEGG" id="cpoc:100714558"/>
<dbReference type="PROSITE" id="PS51257">
    <property type="entry name" value="PROKAR_LIPOPROTEIN"/>
    <property type="match status" value="1"/>
</dbReference>
<dbReference type="Ensembl" id="ENSCPOT00000034673.1">
    <property type="protein sequence ID" value="ENSCPOP00000026947.1"/>
    <property type="gene ID" value="ENSCPOG00000034850.1"/>
</dbReference>
<accession>A0A286XNG5</accession>
<dbReference type="VEuPathDB" id="HostDB:ENSCPOG00000034850"/>
<dbReference type="Pfam" id="PF05283">
    <property type="entry name" value="MGC-24"/>
    <property type="match status" value="1"/>
</dbReference>
<evidence type="ECO:0000313" key="12">
    <source>
        <dbReference type="Proteomes" id="UP000005447"/>
    </source>
</evidence>
<dbReference type="PANTHER" id="PTHR11337">
    <property type="entry name" value="MUCIN/PORIMIN"/>
    <property type="match status" value="1"/>
</dbReference>
<comment type="similarity">
    <text evidence="2">Belongs to the CD164 family.</text>
</comment>
<keyword evidence="5 9" id="KW-1133">Transmembrane helix</keyword>
<feature type="signal peptide" evidence="10">
    <location>
        <begin position="1"/>
        <end position="25"/>
    </location>
</feature>
<feature type="transmembrane region" description="Helical" evidence="9">
    <location>
        <begin position="168"/>
        <end position="189"/>
    </location>
</feature>
<dbReference type="GO" id="GO:0005768">
    <property type="term" value="C:endosome"/>
    <property type="evidence" value="ECO:0007669"/>
    <property type="project" value="Ensembl"/>
</dbReference>
<dbReference type="STRING" id="10141.ENSCPOP00000026947"/>
<evidence type="ECO:0000256" key="1">
    <source>
        <dbReference type="ARBA" id="ARBA00004479"/>
    </source>
</evidence>
<evidence type="ECO:0000256" key="4">
    <source>
        <dbReference type="ARBA" id="ARBA00022729"/>
    </source>
</evidence>
<evidence type="ECO:0000256" key="6">
    <source>
        <dbReference type="ARBA" id="ARBA00023136"/>
    </source>
</evidence>
<feature type="region of interest" description="Disordered" evidence="8">
    <location>
        <begin position="127"/>
        <end position="147"/>
    </location>
</feature>
<name>A0A286XNG5_CAVPO</name>
<dbReference type="FunCoup" id="A0A286XNG5">
    <property type="interactions" value="1164"/>
</dbReference>
<dbReference type="GeneTree" id="ENSGT00530000063929"/>
<keyword evidence="6 9" id="KW-0472">Membrane</keyword>
<evidence type="ECO:0000256" key="5">
    <source>
        <dbReference type="ARBA" id="ARBA00022989"/>
    </source>
</evidence>
<dbReference type="OrthoDB" id="6160056at2759"/>
<reference evidence="11" key="2">
    <citation type="submission" date="2025-08" db="UniProtKB">
        <authorList>
            <consortium name="Ensembl"/>
        </authorList>
    </citation>
    <scope>IDENTIFICATION</scope>
    <source>
        <strain evidence="11">2N</strain>
    </source>
</reference>
<dbReference type="PRINTS" id="PR01701">
    <property type="entry name" value="CD164ANTIGEN"/>
</dbReference>
<keyword evidence="12" id="KW-1185">Reference proteome</keyword>
<dbReference type="GeneID" id="100714558"/>
<reference evidence="12" key="1">
    <citation type="journal article" date="2011" name="Nature">
        <title>A high-resolution map of human evolutionary constraint using 29 mammals.</title>
        <authorList>
            <person name="Lindblad-Toh K."/>
            <person name="Garber M."/>
            <person name="Zuk O."/>
            <person name="Lin M.F."/>
            <person name="Parker B.J."/>
            <person name="Washietl S."/>
            <person name="Kheradpour P."/>
            <person name="Ernst J."/>
            <person name="Jordan G."/>
            <person name="Mauceli E."/>
            <person name="Ward L.D."/>
            <person name="Lowe C.B."/>
            <person name="Holloway A.K."/>
            <person name="Clamp M."/>
            <person name="Gnerre S."/>
            <person name="Alfoldi J."/>
            <person name="Beal K."/>
            <person name="Chang J."/>
            <person name="Clawson H."/>
            <person name="Cuff J."/>
            <person name="Di Palma F."/>
            <person name="Fitzgerald S."/>
            <person name="Flicek P."/>
            <person name="Guttman M."/>
            <person name="Hubisz M.J."/>
            <person name="Jaffe D.B."/>
            <person name="Jungreis I."/>
            <person name="Kent W.J."/>
            <person name="Kostka D."/>
            <person name="Lara M."/>
            <person name="Martins A.L."/>
            <person name="Massingham T."/>
            <person name="Moltke I."/>
            <person name="Raney B.J."/>
            <person name="Rasmussen M.D."/>
            <person name="Robinson J."/>
            <person name="Stark A."/>
            <person name="Vilella A.J."/>
            <person name="Wen J."/>
            <person name="Xie X."/>
            <person name="Zody M.C."/>
            <person name="Baldwin J."/>
            <person name="Bloom T."/>
            <person name="Chin C.W."/>
            <person name="Heiman D."/>
            <person name="Nicol R."/>
            <person name="Nusbaum C."/>
            <person name="Young S."/>
            <person name="Wilkinson J."/>
            <person name="Worley K.C."/>
            <person name="Kovar C.L."/>
            <person name="Muzny D.M."/>
            <person name="Gibbs R.A."/>
            <person name="Cree A."/>
            <person name="Dihn H.H."/>
            <person name="Fowler G."/>
            <person name="Jhangiani S."/>
            <person name="Joshi V."/>
            <person name="Lee S."/>
            <person name="Lewis L.R."/>
            <person name="Nazareth L.V."/>
            <person name="Okwuonu G."/>
            <person name="Santibanez J."/>
            <person name="Warren W.C."/>
            <person name="Mardis E.R."/>
            <person name="Weinstock G.M."/>
            <person name="Wilson R.K."/>
            <person name="Delehaunty K."/>
            <person name="Dooling D."/>
            <person name="Fronik C."/>
            <person name="Fulton L."/>
            <person name="Fulton B."/>
            <person name="Graves T."/>
            <person name="Minx P."/>
            <person name="Sodergren E."/>
            <person name="Birney E."/>
            <person name="Margulies E.H."/>
            <person name="Herrero J."/>
            <person name="Green E.D."/>
            <person name="Haussler D."/>
            <person name="Siepel A."/>
            <person name="Goldman N."/>
            <person name="Pollard K.S."/>
            <person name="Pedersen J.S."/>
            <person name="Lander E.S."/>
            <person name="Kellis M."/>
        </authorList>
    </citation>
    <scope>NUCLEOTIDE SEQUENCE [LARGE SCALE GENOMIC DNA]</scope>
    <source>
        <strain evidence="12">2N</strain>
    </source>
</reference>
<keyword evidence="7" id="KW-0325">Glycoprotein</keyword>
<dbReference type="InParanoid" id="A0A286XNG5"/>
<dbReference type="PANTHER" id="PTHR11337:SF12">
    <property type="entry name" value="SIALOMUCIN CORE PROTEIN 24"/>
    <property type="match status" value="1"/>
</dbReference>
<reference evidence="11" key="3">
    <citation type="submission" date="2025-09" db="UniProtKB">
        <authorList>
            <consortium name="Ensembl"/>
        </authorList>
    </citation>
    <scope>IDENTIFICATION</scope>
    <source>
        <strain evidence="11">2N</strain>
    </source>
</reference>
<keyword evidence="4 10" id="KW-0732">Signal</keyword>
<sequence length="202" mass="21116">MSGVSRQFLWAATCLAVACLQLALSVSPNVTEIPSEPANSSSKPISVIPTTATTALPTTTPALETCEHHKSCFSCFNSSIANTTCYWIDCKEASKSYCSDNSTVSNCSVVNNTALCSVPTTAAPVPTNATAKTTTPPSPSSTTVTTTGAANTTLAPTLGPVRKSTFDAASFIGGIVLVLGVQAVIFFLYKFCKSKERNYHTL</sequence>
<dbReference type="EMBL" id="AAKN02044851">
    <property type="status" value="NOT_ANNOTATED_CDS"/>
    <property type="molecule type" value="Genomic_DNA"/>
</dbReference>
<feature type="chain" id="PRO_5011579479" evidence="10">
    <location>
        <begin position="26"/>
        <end position="202"/>
    </location>
</feature>
<dbReference type="AlphaFoldDB" id="A0A286XNG5"/>
<comment type="subcellular location">
    <subcellularLocation>
        <location evidence="1">Membrane</location>
        <topology evidence="1">Single-pass type I membrane protein</topology>
    </subcellularLocation>
</comment>
<dbReference type="InterPro" id="IPR007947">
    <property type="entry name" value="CD164_MGC24"/>
</dbReference>
<dbReference type="GO" id="GO:0005886">
    <property type="term" value="C:plasma membrane"/>
    <property type="evidence" value="ECO:0007669"/>
    <property type="project" value="Ensembl"/>
</dbReference>
<organism evidence="11 12">
    <name type="scientific">Cavia porcellus</name>
    <name type="common">Guinea pig</name>
    <dbReference type="NCBI Taxonomy" id="10141"/>
    <lineage>
        <taxon>Eukaryota</taxon>
        <taxon>Metazoa</taxon>
        <taxon>Chordata</taxon>
        <taxon>Craniata</taxon>
        <taxon>Vertebrata</taxon>
        <taxon>Euteleostomi</taxon>
        <taxon>Mammalia</taxon>
        <taxon>Eutheria</taxon>
        <taxon>Euarchontoglires</taxon>
        <taxon>Glires</taxon>
        <taxon>Rodentia</taxon>
        <taxon>Hystricomorpha</taxon>
        <taxon>Caviidae</taxon>
        <taxon>Cavia</taxon>
    </lineage>
</organism>
<evidence type="ECO:0000256" key="7">
    <source>
        <dbReference type="ARBA" id="ARBA00023180"/>
    </source>
</evidence>
<dbReference type="GO" id="GO:0005764">
    <property type="term" value="C:lysosome"/>
    <property type="evidence" value="ECO:0007669"/>
    <property type="project" value="Ensembl"/>
</dbReference>
<dbReference type="CTD" id="8763"/>
<protein>
    <submittedName>
        <fullName evidence="11">CD164 molecule</fullName>
    </submittedName>
</protein>
<evidence type="ECO:0000313" key="11">
    <source>
        <dbReference type="Ensembl" id="ENSCPOP00000026947.1"/>
    </source>
</evidence>
<evidence type="ECO:0000256" key="2">
    <source>
        <dbReference type="ARBA" id="ARBA00005341"/>
    </source>
</evidence>
<keyword evidence="3 9" id="KW-0812">Transmembrane</keyword>
<evidence type="ECO:0000256" key="9">
    <source>
        <dbReference type="SAM" id="Phobius"/>
    </source>
</evidence>
<evidence type="ECO:0000256" key="8">
    <source>
        <dbReference type="SAM" id="MobiDB-lite"/>
    </source>
</evidence>
<dbReference type="OMA" id="QFLWAAT"/>
<dbReference type="Bgee" id="ENSCPOG00000034850">
    <property type="expression patterns" value="Expressed in adrenal gland and 13 other cell types or tissues"/>
</dbReference>
<gene>
    <name evidence="11" type="primary">CD164</name>
</gene>
<evidence type="ECO:0000256" key="3">
    <source>
        <dbReference type="ARBA" id="ARBA00022692"/>
    </source>
</evidence>
<dbReference type="GO" id="GO:0007157">
    <property type="term" value="P:heterophilic cell-cell adhesion via plasma membrane cell adhesion molecules"/>
    <property type="evidence" value="ECO:0007669"/>
    <property type="project" value="Ensembl"/>
</dbReference>
<dbReference type="Proteomes" id="UP000005447">
    <property type="component" value="Unassembled WGS sequence"/>
</dbReference>
<evidence type="ECO:0000256" key="10">
    <source>
        <dbReference type="SAM" id="SignalP"/>
    </source>
</evidence>